<comment type="caution">
    <text evidence="3">The sequence shown here is derived from an EMBL/GenBank/DDBJ whole genome shotgun (WGS) entry which is preliminary data.</text>
</comment>
<name>A0ABU1YKS3_ROSSA</name>
<protein>
    <recommendedName>
        <fullName evidence="2">YCII-related domain-containing protein</fullName>
    </recommendedName>
</protein>
<dbReference type="Proteomes" id="UP001180453">
    <property type="component" value="Unassembled WGS sequence"/>
</dbReference>
<comment type="similarity">
    <text evidence="1">Belongs to the YciI family.</text>
</comment>
<proteinExistence type="inferred from homology"/>
<sequence>MTQYLISFNDGAMSHIPEEDFPAVSKAAVAVVLEALDQGVFIFGGGLLDPALTTVVATDGSISQGPNRACKDFIGGFSIVEVASREEAHHWAARIAMACRCAQDVREFMPLPAEMAERARPH</sequence>
<dbReference type="SUPFAM" id="SSF54909">
    <property type="entry name" value="Dimeric alpha+beta barrel"/>
    <property type="match status" value="1"/>
</dbReference>
<evidence type="ECO:0000313" key="3">
    <source>
        <dbReference type="EMBL" id="MDR7269449.1"/>
    </source>
</evidence>
<gene>
    <name evidence="3" type="ORF">J2X20_002078</name>
</gene>
<evidence type="ECO:0000313" key="4">
    <source>
        <dbReference type="Proteomes" id="UP001180453"/>
    </source>
</evidence>
<dbReference type="InterPro" id="IPR011008">
    <property type="entry name" value="Dimeric_a/b-barrel"/>
</dbReference>
<dbReference type="EMBL" id="JAVDXU010000001">
    <property type="protein sequence ID" value="MDR7269449.1"/>
    <property type="molecule type" value="Genomic_DNA"/>
</dbReference>
<dbReference type="Gene3D" id="3.30.70.1060">
    <property type="entry name" value="Dimeric alpha+beta barrel"/>
    <property type="match status" value="1"/>
</dbReference>
<dbReference type="Pfam" id="PF03795">
    <property type="entry name" value="YCII"/>
    <property type="match status" value="1"/>
</dbReference>
<reference evidence="3 4" key="1">
    <citation type="submission" date="2023-07" db="EMBL/GenBank/DDBJ databases">
        <title>Sorghum-associated microbial communities from plants grown in Nebraska, USA.</title>
        <authorList>
            <person name="Schachtman D."/>
        </authorList>
    </citation>
    <scope>NUCLEOTIDE SEQUENCE [LARGE SCALE GENOMIC DNA]</scope>
    <source>
        <strain evidence="3 4">BE314</strain>
    </source>
</reference>
<evidence type="ECO:0000259" key="2">
    <source>
        <dbReference type="Pfam" id="PF03795"/>
    </source>
</evidence>
<feature type="domain" description="YCII-related" evidence="2">
    <location>
        <begin position="37"/>
        <end position="96"/>
    </location>
</feature>
<keyword evidence="4" id="KW-1185">Reference proteome</keyword>
<evidence type="ECO:0000256" key="1">
    <source>
        <dbReference type="ARBA" id="ARBA00007689"/>
    </source>
</evidence>
<organism evidence="3 4">
    <name type="scientific">Roseateles saccharophilus</name>
    <name type="common">Pseudomonas saccharophila</name>
    <dbReference type="NCBI Taxonomy" id="304"/>
    <lineage>
        <taxon>Bacteria</taxon>
        <taxon>Pseudomonadati</taxon>
        <taxon>Pseudomonadota</taxon>
        <taxon>Betaproteobacteria</taxon>
        <taxon>Burkholderiales</taxon>
        <taxon>Sphaerotilaceae</taxon>
        <taxon>Roseateles</taxon>
    </lineage>
</organism>
<dbReference type="InterPro" id="IPR005545">
    <property type="entry name" value="YCII"/>
</dbReference>
<dbReference type="RefSeq" id="WP_310264180.1">
    <property type="nucleotide sequence ID" value="NZ_JAVDXU010000001.1"/>
</dbReference>
<accession>A0ABU1YKS3</accession>